<feature type="compositionally biased region" description="Basic and acidic residues" evidence="6">
    <location>
        <begin position="264"/>
        <end position="275"/>
    </location>
</feature>
<proteinExistence type="inferred from homology"/>
<evidence type="ECO:0000256" key="3">
    <source>
        <dbReference type="ARBA" id="ARBA00023274"/>
    </source>
</evidence>
<protein>
    <recommendedName>
        <fullName evidence="4 5">Small ribosomal subunit protein uS2</fullName>
    </recommendedName>
</protein>
<keyword evidence="3 5" id="KW-0687">Ribonucleoprotein</keyword>
<dbReference type="InterPro" id="IPR001865">
    <property type="entry name" value="Ribosomal_uS2"/>
</dbReference>
<gene>
    <name evidence="5" type="primary">rpsB</name>
    <name evidence="7" type="ORF">US86_C0007G0055</name>
</gene>
<feature type="compositionally biased region" description="Acidic residues" evidence="6">
    <location>
        <begin position="253"/>
        <end position="263"/>
    </location>
</feature>
<dbReference type="Gene3D" id="1.10.287.610">
    <property type="entry name" value="Helix hairpin bin"/>
    <property type="match status" value="1"/>
</dbReference>
<reference evidence="7 8" key="1">
    <citation type="journal article" date="2015" name="Nature">
        <title>rRNA introns, odd ribosomes, and small enigmatic genomes across a large radiation of phyla.</title>
        <authorList>
            <person name="Brown C.T."/>
            <person name="Hug L.A."/>
            <person name="Thomas B.C."/>
            <person name="Sharon I."/>
            <person name="Castelle C.J."/>
            <person name="Singh A."/>
            <person name="Wilkins M.J."/>
            <person name="Williams K.H."/>
            <person name="Banfield J.F."/>
        </authorList>
    </citation>
    <scope>NUCLEOTIDE SEQUENCE [LARGE SCALE GENOMIC DNA]</scope>
</reference>
<evidence type="ECO:0000313" key="8">
    <source>
        <dbReference type="Proteomes" id="UP000034235"/>
    </source>
</evidence>
<sequence>MKALVPSMQELLEAGVHFGHKVSRGNPKMQRYIYGVRDGVHIIDLAKSESELKIAVNYVYNLGKEGKVLLVVGTKKQAREIVESLAKEAGAAYITSRWVAGLLTNFDEIKKNLNKLTQLKKEQESGELKRYTKREQLLTARKIEKFEKELGGVAGLETLPDAIFIVDASTEDTAVREARRVEIPLVGFADTNVDPNVFDYPIPANDDGIKAIRIVCEAVIKAYGEGKKEESRVKNQESREVKVEEETSTALSEETEVLEEEIEKEVLDESKSKVE</sequence>
<dbReference type="InterPro" id="IPR018130">
    <property type="entry name" value="Ribosomal_uS2_CS"/>
</dbReference>
<evidence type="ECO:0000256" key="5">
    <source>
        <dbReference type="HAMAP-Rule" id="MF_00291"/>
    </source>
</evidence>
<evidence type="ECO:0000256" key="6">
    <source>
        <dbReference type="SAM" id="MobiDB-lite"/>
    </source>
</evidence>
<dbReference type="PROSITE" id="PS00962">
    <property type="entry name" value="RIBOSOMAL_S2_1"/>
    <property type="match status" value="1"/>
</dbReference>
<feature type="region of interest" description="Disordered" evidence="6">
    <location>
        <begin position="227"/>
        <end position="275"/>
    </location>
</feature>
<dbReference type="PANTHER" id="PTHR12534:SF0">
    <property type="entry name" value="SMALL RIBOSOMAL SUBUNIT PROTEIN US2M"/>
    <property type="match status" value="1"/>
</dbReference>
<dbReference type="Pfam" id="PF00318">
    <property type="entry name" value="Ribosomal_S2"/>
    <property type="match status" value="1"/>
</dbReference>
<dbReference type="AlphaFoldDB" id="A0A0G0JSC5"/>
<dbReference type="PANTHER" id="PTHR12534">
    <property type="entry name" value="30S RIBOSOMAL PROTEIN S2 PROKARYOTIC AND ORGANELLAR"/>
    <property type="match status" value="1"/>
</dbReference>
<accession>A0A0G0JSC5</accession>
<comment type="caution">
    <text evidence="7">The sequence shown here is derived from an EMBL/GenBank/DDBJ whole genome shotgun (WGS) entry which is preliminary data.</text>
</comment>
<dbReference type="GO" id="GO:0022627">
    <property type="term" value="C:cytosolic small ribosomal subunit"/>
    <property type="evidence" value="ECO:0007669"/>
    <property type="project" value="TreeGrafter"/>
</dbReference>
<dbReference type="CDD" id="cd01425">
    <property type="entry name" value="RPS2"/>
    <property type="match status" value="1"/>
</dbReference>
<dbReference type="Proteomes" id="UP000034235">
    <property type="component" value="Unassembled WGS sequence"/>
</dbReference>
<dbReference type="SUPFAM" id="SSF52313">
    <property type="entry name" value="Ribosomal protein S2"/>
    <property type="match status" value="1"/>
</dbReference>
<evidence type="ECO:0000256" key="2">
    <source>
        <dbReference type="ARBA" id="ARBA00022980"/>
    </source>
</evidence>
<dbReference type="PRINTS" id="PR00395">
    <property type="entry name" value="RIBOSOMALS2"/>
</dbReference>
<name>A0A0G0JSC5_9BACT</name>
<dbReference type="PATRIC" id="fig|1618422.5.peg.962"/>
<dbReference type="GO" id="GO:0006412">
    <property type="term" value="P:translation"/>
    <property type="evidence" value="ECO:0007669"/>
    <property type="project" value="UniProtKB-UniRule"/>
</dbReference>
<dbReference type="GO" id="GO:0003735">
    <property type="term" value="F:structural constituent of ribosome"/>
    <property type="evidence" value="ECO:0007669"/>
    <property type="project" value="InterPro"/>
</dbReference>
<dbReference type="Gene3D" id="3.40.50.10490">
    <property type="entry name" value="Glucose-6-phosphate isomerase like protein, domain 1"/>
    <property type="match status" value="1"/>
</dbReference>
<feature type="compositionally biased region" description="Basic and acidic residues" evidence="6">
    <location>
        <begin position="227"/>
        <end position="245"/>
    </location>
</feature>
<evidence type="ECO:0000313" key="7">
    <source>
        <dbReference type="EMBL" id="KKQ66010.1"/>
    </source>
</evidence>
<dbReference type="EMBL" id="LBUP01000007">
    <property type="protein sequence ID" value="KKQ66010.1"/>
    <property type="molecule type" value="Genomic_DNA"/>
</dbReference>
<keyword evidence="2 5" id="KW-0689">Ribosomal protein</keyword>
<evidence type="ECO:0000256" key="1">
    <source>
        <dbReference type="ARBA" id="ARBA00006242"/>
    </source>
</evidence>
<dbReference type="NCBIfam" id="TIGR01011">
    <property type="entry name" value="rpsB_bact"/>
    <property type="match status" value="1"/>
</dbReference>
<dbReference type="HAMAP" id="MF_00291_B">
    <property type="entry name" value="Ribosomal_uS2_B"/>
    <property type="match status" value="1"/>
</dbReference>
<evidence type="ECO:0000256" key="4">
    <source>
        <dbReference type="ARBA" id="ARBA00035256"/>
    </source>
</evidence>
<dbReference type="InterPro" id="IPR023591">
    <property type="entry name" value="Ribosomal_uS2_flav_dom_sf"/>
</dbReference>
<organism evidence="7 8">
    <name type="scientific">Candidatus Daviesbacteria bacterium GW2011_GWA2_38_24</name>
    <dbReference type="NCBI Taxonomy" id="1618422"/>
    <lineage>
        <taxon>Bacteria</taxon>
        <taxon>Candidatus Daviesiibacteriota</taxon>
    </lineage>
</organism>
<comment type="similarity">
    <text evidence="1 5">Belongs to the universal ribosomal protein uS2 family.</text>
</comment>
<dbReference type="InterPro" id="IPR005706">
    <property type="entry name" value="Ribosomal_uS2_bac/mit/plastid"/>
</dbReference>